<dbReference type="KEGG" id="glt:GlitD10_0448"/>
<accession>A0A1J0AA03</accession>
<reference evidence="3 4" key="1">
    <citation type="submission" date="2016-10" db="EMBL/GenBank/DDBJ databases">
        <title>Description of Gloeomargarita lithophora gen. nov., sp. nov., a thylakoid-bearing basal-branching cyanobacterium with intracellular carbonates, and proposal for Gloeomargaritales ord. nov.</title>
        <authorList>
            <person name="Moreira D."/>
            <person name="Tavera R."/>
            <person name="Benzerara K."/>
            <person name="Skouri-Panet F."/>
            <person name="Couradeau E."/>
            <person name="Gerard E."/>
            <person name="Loussert C."/>
            <person name="Novelo E."/>
            <person name="Zivanovic Y."/>
            <person name="Lopez-Garcia P."/>
        </authorList>
    </citation>
    <scope>NUCLEOTIDE SEQUENCE [LARGE SCALE GENOMIC DNA]</scope>
    <source>
        <strain evidence="3 4">D10</strain>
    </source>
</reference>
<dbReference type="STRING" id="1188229.GlitD10_0448"/>
<dbReference type="SUPFAM" id="SSF54593">
    <property type="entry name" value="Glyoxalase/Bleomycin resistance protein/Dihydroxybiphenyl dioxygenase"/>
    <property type="match status" value="2"/>
</dbReference>
<keyword evidence="1" id="KW-0479">Metal-binding</keyword>
<dbReference type="GO" id="GO:0004462">
    <property type="term" value="F:lactoylglutathione lyase activity"/>
    <property type="evidence" value="ECO:0007669"/>
    <property type="project" value="InterPro"/>
</dbReference>
<evidence type="ECO:0000259" key="2">
    <source>
        <dbReference type="PROSITE" id="PS51819"/>
    </source>
</evidence>
<sequence length="340" mass="38085">MVNRRSFLTRIALGVFTLLVSLGLGTGIAQPVTAVRSVGFTVSDLNRAVDFYTQVLDFRKVSEVEVYGRDYDALQGVFGVRMRVVGLQLGQERLELTEYLTPAGLPIPLDSRSNDLWFQHIAIVVRDMPRAYQRLREYNVRHVSVAPQTLPATIPAAAGIQAFYFQDPDRHNLELIYFPPDKGDPRWQRPTSNLFLGIDHTAIAISDTAKSLAFYQELGFRVAGDSENFGPEQEYLNHVEGVRLRITGLKVAQGMGIEFLDYRQPTDGRPRPANARASDLLHWETTLSVSNLPETAARLQTQGVTFVSRRVVTLPDDRLGFRQGILVPDPDGHVLRLVQS</sequence>
<feature type="domain" description="VOC" evidence="2">
    <location>
        <begin position="197"/>
        <end position="340"/>
    </location>
</feature>
<dbReference type="EMBL" id="CP017675">
    <property type="protein sequence ID" value="APB32759.1"/>
    <property type="molecule type" value="Genomic_DNA"/>
</dbReference>
<keyword evidence="3" id="KW-0456">Lyase</keyword>
<dbReference type="GO" id="GO:0046872">
    <property type="term" value="F:metal ion binding"/>
    <property type="evidence" value="ECO:0007669"/>
    <property type="project" value="UniProtKB-KW"/>
</dbReference>
<gene>
    <name evidence="3" type="ORF">GlitD10_0448</name>
</gene>
<evidence type="ECO:0000256" key="1">
    <source>
        <dbReference type="ARBA" id="ARBA00022723"/>
    </source>
</evidence>
<dbReference type="Pfam" id="PF00903">
    <property type="entry name" value="Glyoxalase"/>
    <property type="match status" value="2"/>
</dbReference>
<dbReference type="Proteomes" id="UP000180235">
    <property type="component" value="Chromosome"/>
</dbReference>
<dbReference type="Gene3D" id="3.10.180.10">
    <property type="entry name" value="2,3-Dihydroxybiphenyl 1,2-Dioxygenase, domain 1"/>
    <property type="match status" value="2"/>
</dbReference>
<dbReference type="OrthoDB" id="9788468at2"/>
<dbReference type="AlphaFoldDB" id="A0A1J0AA03"/>
<dbReference type="InterPro" id="IPR051785">
    <property type="entry name" value="MMCE/EMCE_epimerase"/>
</dbReference>
<name>A0A1J0AA03_9CYAN</name>
<evidence type="ECO:0000313" key="4">
    <source>
        <dbReference type="Proteomes" id="UP000180235"/>
    </source>
</evidence>
<dbReference type="InterPro" id="IPR037523">
    <property type="entry name" value="VOC_core"/>
</dbReference>
<dbReference type="InterPro" id="IPR018146">
    <property type="entry name" value="Glyoxalase_1_CS"/>
</dbReference>
<dbReference type="PANTHER" id="PTHR43048:SF3">
    <property type="entry name" value="METHYLMALONYL-COA EPIMERASE, MITOCHONDRIAL"/>
    <property type="match status" value="1"/>
</dbReference>
<dbReference type="GO" id="GO:0004493">
    <property type="term" value="F:methylmalonyl-CoA epimerase activity"/>
    <property type="evidence" value="ECO:0007669"/>
    <property type="project" value="TreeGrafter"/>
</dbReference>
<dbReference type="GO" id="GO:0046491">
    <property type="term" value="P:L-methylmalonyl-CoA metabolic process"/>
    <property type="evidence" value="ECO:0007669"/>
    <property type="project" value="TreeGrafter"/>
</dbReference>
<keyword evidence="4" id="KW-1185">Reference proteome</keyword>
<dbReference type="PROSITE" id="PS00934">
    <property type="entry name" value="GLYOXALASE_I_1"/>
    <property type="match status" value="1"/>
</dbReference>
<dbReference type="InterPro" id="IPR029068">
    <property type="entry name" value="Glyas_Bleomycin-R_OHBP_Dase"/>
</dbReference>
<evidence type="ECO:0000313" key="3">
    <source>
        <dbReference type="EMBL" id="APB32759.1"/>
    </source>
</evidence>
<proteinExistence type="predicted"/>
<dbReference type="PROSITE" id="PS51819">
    <property type="entry name" value="VOC"/>
    <property type="match status" value="2"/>
</dbReference>
<dbReference type="CDD" id="cd06587">
    <property type="entry name" value="VOC"/>
    <property type="match status" value="1"/>
</dbReference>
<feature type="domain" description="VOC" evidence="2">
    <location>
        <begin position="34"/>
        <end position="178"/>
    </location>
</feature>
<dbReference type="InterPro" id="IPR004360">
    <property type="entry name" value="Glyas_Fos-R_dOase_dom"/>
</dbReference>
<organism evidence="3 4">
    <name type="scientific">Gloeomargarita lithophora Alchichica-D10</name>
    <dbReference type="NCBI Taxonomy" id="1188229"/>
    <lineage>
        <taxon>Bacteria</taxon>
        <taxon>Bacillati</taxon>
        <taxon>Cyanobacteriota</taxon>
        <taxon>Cyanophyceae</taxon>
        <taxon>Gloeomargaritales</taxon>
        <taxon>Gloeomargaritaceae</taxon>
        <taxon>Gloeomargarita</taxon>
    </lineage>
</organism>
<dbReference type="PANTHER" id="PTHR43048">
    <property type="entry name" value="METHYLMALONYL-COA EPIMERASE"/>
    <property type="match status" value="1"/>
</dbReference>
<protein>
    <submittedName>
        <fullName evidence="3">Lactoylglutathione lyase and related lyase</fullName>
    </submittedName>
</protein>